<evidence type="ECO:0000313" key="2">
    <source>
        <dbReference type="Proteomes" id="UP000676336"/>
    </source>
</evidence>
<comment type="caution">
    <text evidence="1">The sequence shown here is derived from an EMBL/GenBank/DDBJ whole genome shotgun (WGS) entry which is preliminary data.</text>
</comment>
<dbReference type="AlphaFoldDB" id="A0A8S3JTL0"/>
<reference evidence="1" key="1">
    <citation type="submission" date="2021-02" db="EMBL/GenBank/DDBJ databases">
        <authorList>
            <person name="Nowell W R."/>
        </authorList>
    </citation>
    <scope>NUCLEOTIDE SEQUENCE</scope>
</reference>
<evidence type="ECO:0000313" key="1">
    <source>
        <dbReference type="EMBL" id="CAF5220960.1"/>
    </source>
</evidence>
<feature type="non-terminal residue" evidence="1">
    <location>
        <position position="163"/>
    </location>
</feature>
<gene>
    <name evidence="1" type="ORF">SMN809_LOCUS82131</name>
</gene>
<name>A0A8S3JTL0_9BILA</name>
<accession>A0A8S3JTL0</accession>
<organism evidence="1 2">
    <name type="scientific">Rotaria magnacalcarata</name>
    <dbReference type="NCBI Taxonomy" id="392030"/>
    <lineage>
        <taxon>Eukaryota</taxon>
        <taxon>Metazoa</taxon>
        <taxon>Spiralia</taxon>
        <taxon>Gnathifera</taxon>
        <taxon>Rotifera</taxon>
        <taxon>Eurotatoria</taxon>
        <taxon>Bdelloidea</taxon>
        <taxon>Philodinida</taxon>
        <taxon>Philodinidae</taxon>
        <taxon>Rotaria</taxon>
    </lineage>
</organism>
<protein>
    <submittedName>
        <fullName evidence="1">Uncharacterized protein</fullName>
    </submittedName>
</protein>
<dbReference type="EMBL" id="CAJOBI010350668">
    <property type="protein sequence ID" value="CAF5220960.1"/>
    <property type="molecule type" value="Genomic_DNA"/>
</dbReference>
<sequence>MVSNHLRTTWSLIDEISGKRTSYNTSKIKRKDGTKINSTNELMHEWKAYFEELLNAKTNINPNTQAIPPAPEDLPINQGPITINEVEQAANQLKDGKSPGIDHSITPEVLKYGGRWIMNQLCNISNEIYNNQQTPKQFNTNIIIPIPKKATKRLQRTTEALVL</sequence>
<dbReference type="Proteomes" id="UP000676336">
    <property type="component" value="Unassembled WGS sequence"/>
</dbReference>
<proteinExistence type="predicted"/>